<evidence type="ECO:0000313" key="2">
    <source>
        <dbReference type="Proteomes" id="UP000838756"/>
    </source>
</evidence>
<organism evidence="1 2">
    <name type="scientific">Pararge aegeria aegeria</name>
    <dbReference type="NCBI Taxonomy" id="348720"/>
    <lineage>
        <taxon>Eukaryota</taxon>
        <taxon>Metazoa</taxon>
        <taxon>Ecdysozoa</taxon>
        <taxon>Arthropoda</taxon>
        <taxon>Hexapoda</taxon>
        <taxon>Insecta</taxon>
        <taxon>Pterygota</taxon>
        <taxon>Neoptera</taxon>
        <taxon>Endopterygota</taxon>
        <taxon>Lepidoptera</taxon>
        <taxon>Glossata</taxon>
        <taxon>Ditrysia</taxon>
        <taxon>Papilionoidea</taxon>
        <taxon>Nymphalidae</taxon>
        <taxon>Satyrinae</taxon>
        <taxon>Satyrini</taxon>
        <taxon>Parargina</taxon>
        <taxon>Pararge</taxon>
    </lineage>
</organism>
<sequence length="112" mass="12295">YESLIPSTIINEFLKSRQRIGGSSGAADLWAAVITYHQPLNFLLCKTHPTLPHQGVNYVERERRKAYVAPCACAPLVAESQAIFGPQNLRGESPSSFATEASTLVISNFRSM</sequence>
<feature type="non-terminal residue" evidence="1">
    <location>
        <position position="1"/>
    </location>
</feature>
<gene>
    <name evidence="1" type="primary">jg26359</name>
    <name evidence="1" type="ORF">PAEG_LOCUS7376</name>
</gene>
<name>A0A8S4R1K9_9NEOP</name>
<protein>
    <submittedName>
        <fullName evidence="1">Jg26359 protein</fullName>
    </submittedName>
</protein>
<evidence type="ECO:0000313" key="1">
    <source>
        <dbReference type="EMBL" id="CAH2226681.1"/>
    </source>
</evidence>
<proteinExistence type="predicted"/>
<dbReference type="Proteomes" id="UP000838756">
    <property type="component" value="Unassembled WGS sequence"/>
</dbReference>
<reference evidence="1" key="1">
    <citation type="submission" date="2022-03" db="EMBL/GenBank/DDBJ databases">
        <authorList>
            <person name="Lindestad O."/>
        </authorList>
    </citation>
    <scope>NUCLEOTIDE SEQUENCE</scope>
</reference>
<dbReference type="EMBL" id="CAKXAJ010021817">
    <property type="protein sequence ID" value="CAH2226681.1"/>
    <property type="molecule type" value="Genomic_DNA"/>
</dbReference>
<dbReference type="AlphaFoldDB" id="A0A8S4R1K9"/>
<comment type="caution">
    <text evidence="1">The sequence shown here is derived from an EMBL/GenBank/DDBJ whole genome shotgun (WGS) entry which is preliminary data.</text>
</comment>
<keyword evidence="2" id="KW-1185">Reference proteome</keyword>
<accession>A0A8S4R1K9</accession>